<evidence type="ECO:0000256" key="8">
    <source>
        <dbReference type="RuleBase" id="RU362059"/>
    </source>
</evidence>
<dbReference type="Gene3D" id="3.40.50.2000">
    <property type="entry name" value="Glycogen Phosphorylase B"/>
    <property type="match status" value="2"/>
</dbReference>
<comment type="catalytic activity">
    <reaction evidence="8">
        <text>glucuronate acceptor + UDP-alpha-D-glucuronate = acceptor beta-D-glucuronoside + UDP + H(+)</text>
        <dbReference type="Rhea" id="RHEA:21032"/>
        <dbReference type="ChEBI" id="CHEBI:15378"/>
        <dbReference type="ChEBI" id="CHEBI:58052"/>
        <dbReference type="ChEBI" id="CHEBI:58223"/>
        <dbReference type="ChEBI" id="CHEBI:132367"/>
        <dbReference type="ChEBI" id="CHEBI:132368"/>
        <dbReference type="EC" id="2.4.1.17"/>
    </reaction>
</comment>
<dbReference type="PANTHER" id="PTHR48043">
    <property type="entry name" value="EG:EG0003.4 PROTEIN-RELATED"/>
    <property type="match status" value="1"/>
</dbReference>
<dbReference type="GO" id="GO:0015020">
    <property type="term" value="F:glucuronosyltransferase activity"/>
    <property type="evidence" value="ECO:0007669"/>
    <property type="project" value="UniProtKB-EC"/>
</dbReference>
<dbReference type="OMA" id="ELAVFWI"/>
<evidence type="ECO:0000256" key="1">
    <source>
        <dbReference type="ARBA" id="ARBA00009995"/>
    </source>
</evidence>
<comment type="caution">
    <text evidence="8">Lacks conserved residue(s) required for the propagation of feature annotation.</text>
</comment>
<protein>
    <recommendedName>
        <fullName evidence="8">UDP-glucuronosyltransferase</fullName>
        <ecNumber evidence="8">2.4.1.17</ecNumber>
    </recommendedName>
</protein>
<gene>
    <name evidence="9" type="ORF">scyTo_0019312</name>
</gene>
<keyword evidence="4 8" id="KW-0812">Transmembrane</keyword>
<feature type="transmembrane region" description="Helical" evidence="8">
    <location>
        <begin position="97"/>
        <end position="122"/>
    </location>
</feature>
<dbReference type="InterPro" id="IPR002213">
    <property type="entry name" value="UDP_glucos_trans"/>
</dbReference>
<name>A0A401PWZ0_SCYTO</name>
<dbReference type="Proteomes" id="UP000288216">
    <property type="component" value="Unassembled WGS sequence"/>
</dbReference>
<organism evidence="9 10">
    <name type="scientific">Scyliorhinus torazame</name>
    <name type="common">Cloudy catshark</name>
    <name type="synonym">Catulus torazame</name>
    <dbReference type="NCBI Taxonomy" id="75743"/>
    <lineage>
        <taxon>Eukaryota</taxon>
        <taxon>Metazoa</taxon>
        <taxon>Chordata</taxon>
        <taxon>Craniata</taxon>
        <taxon>Vertebrata</taxon>
        <taxon>Chondrichthyes</taxon>
        <taxon>Elasmobranchii</taxon>
        <taxon>Galeomorphii</taxon>
        <taxon>Galeoidea</taxon>
        <taxon>Carcharhiniformes</taxon>
        <taxon>Scyliorhinidae</taxon>
        <taxon>Scyliorhinus</taxon>
    </lineage>
</organism>
<dbReference type="PANTHER" id="PTHR48043:SF63">
    <property type="entry name" value="UDP GLUCURONOSYLTRANSFERASE 5 FAMILY, POLYPEPTIDE F1-RELATED"/>
    <property type="match status" value="1"/>
</dbReference>
<dbReference type="OrthoDB" id="5835829at2759"/>
<dbReference type="AlphaFoldDB" id="A0A401PWZ0"/>
<feature type="transmembrane region" description="Helical" evidence="8">
    <location>
        <begin position="492"/>
        <end position="513"/>
    </location>
</feature>
<dbReference type="CDD" id="cd03784">
    <property type="entry name" value="GT1_Gtf-like"/>
    <property type="match status" value="1"/>
</dbReference>
<dbReference type="STRING" id="75743.A0A401PWZ0"/>
<feature type="signal peptide" evidence="8">
    <location>
        <begin position="1"/>
        <end position="26"/>
    </location>
</feature>
<evidence type="ECO:0000256" key="2">
    <source>
        <dbReference type="ARBA" id="ARBA00022676"/>
    </source>
</evidence>
<dbReference type="PROSITE" id="PS00375">
    <property type="entry name" value="UDPGT"/>
    <property type="match status" value="1"/>
</dbReference>
<dbReference type="FunFam" id="3.40.50.2000:FF:000001">
    <property type="entry name" value="UDP-glucuronosyltransferase"/>
    <property type="match status" value="1"/>
</dbReference>
<evidence type="ECO:0000256" key="4">
    <source>
        <dbReference type="ARBA" id="ARBA00022692"/>
    </source>
</evidence>
<comment type="similarity">
    <text evidence="1 7">Belongs to the UDP-glycosyltransferase family.</text>
</comment>
<evidence type="ECO:0000256" key="6">
    <source>
        <dbReference type="ARBA" id="ARBA00023136"/>
    </source>
</evidence>
<keyword evidence="3 7" id="KW-0808">Transferase</keyword>
<keyword evidence="10" id="KW-1185">Reference proteome</keyword>
<evidence type="ECO:0000256" key="5">
    <source>
        <dbReference type="ARBA" id="ARBA00022989"/>
    </source>
</evidence>
<dbReference type="EC" id="2.4.1.17" evidence="8"/>
<evidence type="ECO:0000256" key="7">
    <source>
        <dbReference type="RuleBase" id="RU003718"/>
    </source>
</evidence>
<keyword evidence="5 8" id="KW-1133">Transmembrane helix</keyword>
<dbReference type="InterPro" id="IPR035595">
    <property type="entry name" value="UDP_glycos_trans_CS"/>
</dbReference>
<accession>A0A401PWZ0</accession>
<keyword evidence="2 7" id="KW-0328">Glycosyltransferase</keyword>
<sequence>MTLAAPGTFILCCVMLFCAKHSDMEAARILAVPADWSHWLLMKTLLLELVERKHEVTVLRSSDSTSVEETSEDFALETIPIASGQSRKMLSESVQNFIFSSAYAGTGFLSSISATWGLFLLFSRTSDAMIPPIKAMFTDPALLQRLKAEGFDVVLADPYNAAGGMLAHFLDIPIVLFGRWATTGDLHFNVAPSPLSYVPVLNSYLTDRMMFLDRLKNVFVYGLTDFMSRFYISPRYNELCRRYLQSDITMEELYRKADIYLMKVDCIFEFPRPIMPNLVYIGGFQCRPGTPLSPDLQQFMDSSGEDGVVIFSLGSIVGMLPPALASEVAAGLAQLPQKVIWRYIGKAPSTLGNNTKTIKWLPQNDLLSHPKTKAFITHGGENGVYEAIYHGVPVVGIPIFGDQYDNIMRLKARGAAVMLELAHLKRNVMYQAVKTVIENPSYRENMKRMSALHRDVPLAPVELAVFWIEYTIKHRGAAHLRAVGNELPFYQYYLMDVIAIIITVLGLFLYLGYKMVKALLGKICLGRKKKKD</sequence>
<comment type="caution">
    <text evidence="9">The sequence shown here is derived from an EMBL/GenBank/DDBJ whole genome shotgun (WGS) entry which is preliminary data.</text>
</comment>
<evidence type="ECO:0000313" key="9">
    <source>
        <dbReference type="EMBL" id="GCB77674.1"/>
    </source>
</evidence>
<proteinExistence type="inferred from homology"/>
<feature type="chain" id="PRO_5018817612" description="UDP-glucuronosyltransferase" evidence="8">
    <location>
        <begin position="27"/>
        <end position="532"/>
    </location>
</feature>
<evidence type="ECO:0000256" key="3">
    <source>
        <dbReference type="ARBA" id="ARBA00022679"/>
    </source>
</evidence>
<dbReference type="GO" id="GO:0016020">
    <property type="term" value="C:membrane"/>
    <property type="evidence" value="ECO:0007669"/>
    <property type="project" value="UniProtKB-SubCell"/>
</dbReference>
<reference evidence="9 10" key="1">
    <citation type="journal article" date="2018" name="Nat. Ecol. Evol.">
        <title>Shark genomes provide insights into elasmobranch evolution and the origin of vertebrates.</title>
        <authorList>
            <person name="Hara Y"/>
            <person name="Yamaguchi K"/>
            <person name="Onimaru K"/>
            <person name="Kadota M"/>
            <person name="Koyanagi M"/>
            <person name="Keeley SD"/>
            <person name="Tatsumi K"/>
            <person name="Tanaka K"/>
            <person name="Motone F"/>
            <person name="Kageyama Y"/>
            <person name="Nozu R"/>
            <person name="Adachi N"/>
            <person name="Nishimura O"/>
            <person name="Nakagawa R"/>
            <person name="Tanegashima C"/>
            <person name="Kiyatake I"/>
            <person name="Matsumoto R"/>
            <person name="Murakumo K"/>
            <person name="Nishida K"/>
            <person name="Terakita A"/>
            <person name="Kuratani S"/>
            <person name="Sato K"/>
            <person name="Hyodo S Kuraku.S."/>
        </authorList>
    </citation>
    <scope>NUCLEOTIDE SEQUENCE [LARGE SCALE GENOMIC DNA]</scope>
</reference>
<dbReference type="EMBL" id="BFAA01014238">
    <property type="protein sequence ID" value="GCB77674.1"/>
    <property type="molecule type" value="Genomic_DNA"/>
</dbReference>
<keyword evidence="8" id="KW-0732">Signal</keyword>
<keyword evidence="6 8" id="KW-0472">Membrane</keyword>
<dbReference type="Pfam" id="PF00201">
    <property type="entry name" value="UDPGT"/>
    <property type="match status" value="1"/>
</dbReference>
<evidence type="ECO:0000313" key="10">
    <source>
        <dbReference type="Proteomes" id="UP000288216"/>
    </source>
</evidence>
<dbReference type="SUPFAM" id="SSF53756">
    <property type="entry name" value="UDP-Glycosyltransferase/glycogen phosphorylase"/>
    <property type="match status" value="1"/>
</dbReference>
<dbReference type="InterPro" id="IPR050271">
    <property type="entry name" value="UDP-glycosyltransferase"/>
</dbReference>
<comment type="subcellular location">
    <subcellularLocation>
        <location evidence="8">Membrane</location>
        <topology evidence="8">Single-pass membrane protein</topology>
    </subcellularLocation>
</comment>